<dbReference type="Proteomes" id="UP000647133">
    <property type="component" value="Unassembled WGS sequence"/>
</dbReference>
<organism evidence="1 2">
    <name type="scientific">Echinicola arenosa</name>
    <dbReference type="NCBI Taxonomy" id="2774144"/>
    <lineage>
        <taxon>Bacteria</taxon>
        <taxon>Pseudomonadati</taxon>
        <taxon>Bacteroidota</taxon>
        <taxon>Cytophagia</taxon>
        <taxon>Cytophagales</taxon>
        <taxon>Cyclobacteriaceae</taxon>
        <taxon>Echinicola</taxon>
    </lineage>
</organism>
<reference evidence="1 2" key="1">
    <citation type="submission" date="2020-09" db="EMBL/GenBank/DDBJ databases">
        <title>Echinicola sp. CAU 1574 isolated from sand of Sido Beach.</title>
        <authorList>
            <person name="Kim W."/>
        </authorList>
    </citation>
    <scope>NUCLEOTIDE SEQUENCE [LARGE SCALE GENOMIC DNA]</scope>
    <source>
        <strain evidence="1 2">CAU 1574</strain>
    </source>
</reference>
<evidence type="ECO:0008006" key="3">
    <source>
        <dbReference type="Google" id="ProtNLM"/>
    </source>
</evidence>
<protein>
    <recommendedName>
        <fullName evidence="3">Lipocalin-like domain-containing protein</fullName>
    </recommendedName>
</protein>
<evidence type="ECO:0000313" key="1">
    <source>
        <dbReference type="EMBL" id="MBD8488905.1"/>
    </source>
</evidence>
<gene>
    <name evidence="1" type="ORF">IFO69_09130</name>
</gene>
<accession>A0ABR9AJL8</accession>
<proteinExistence type="predicted"/>
<sequence>MRFLNSLLFLFSILILLSCNVSEKKVIEEADQEVDAKVLSTRKKFIGTWALNEQFVADESKKDIIARFELKADSTAQIHYGTKVVEGKWNIGGESIKIGKGEAYLSGDLILQVYNIDKHTSIFSFKLDSLVQGIPLTIDNGKYKKL</sequence>
<keyword evidence="2" id="KW-1185">Reference proteome</keyword>
<dbReference type="EMBL" id="JACYTQ010000002">
    <property type="protein sequence ID" value="MBD8488905.1"/>
    <property type="molecule type" value="Genomic_DNA"/>
</dbReference>
<comment type="caution">
    <text evidence="1">The sequence shown here is derived from an EMBL/GenBank/DDBJ whole genome shotgun (WGS) entry which is preliminary data.</text>
</comment>
<dbReference type="RefSeq" id="WP_192009752.1">
    <property type="nucleotide sequence ID" value="NZ_JACYTQ010000002.1"/>
</dbReference>
<name>A0ABR9AJL8_9BACT</name>
<evidence type="ECO:0000313" key="2">
    <source>
        <dbReference type="Proteomes" id="UP000647133"/>
    </source>
</evidence>
<dbReference type="PROSITE" id="PS51257">
    <property type="entry name" value="PROKAR_LIPOPROTEIN"/>
    <property type="match status" value="1"/>
</dbReference>